<dbReference type="GO" id="GO:0016052">
    <property type="term" value="P:carbohydrate catabolic process"/>
    <property type="evidence" value="ECO:0007669"/>
    <property type="project" value="TreeGrafter"/>
</dbReference>
<dbReference type="EMBL" id="AP022822">
    <property type="protein sequence ID" value="BCA84683.1"/>
    <property type="molecule type" value="Genomic_DNA"/>
</dbReference>
<dbReference type="AlphaFoldDB" id="A0A679I8L2"/>
<evidence type="ECO:0000313" key="5">
    <source>
        <dbReference type="EMBL" id="BCA84683.1"/>
    </source>
</evidence>
<reference evidence="5 6" key="1">
    <citation type="submission" date="2020-02" db="EMBL/GenBank/DDBJ databases">
        <title>Characterization of vanA genotype vancomycin-resistant Enterococcus saigonensis VE80.</title>
        <authorList>
            <person name="Harada T."/>
            <person name="Motooka D."/>
            <person name="Nakamura S."/>
            <person name="Yamamoto Y."/>
            <person name="Kawahara R."/>
            <person name="Kawatsu K."/>
        </authorList>
    </citation>
    <scope>NUCLEOTIDE SEQUENCE [LARGE SCALE GENOMIC DNA]</scope>
    <source>
        <strain evidence="5 6">VE80</strain>
    </source>
</reference>
<dbReference type="SUPFAM" id="SSF51445">
    <property type="entry name" value="(Trans)glycosidases"/>
    <property type="match status" value="1"/>
</dbReference>
<accession>A0A679I8L2</accession>
<evidence type="ECO:0000256" key="3">
    <source>
        <dbReference type="ARBA" id="ARBA00023295"/>
    </source>
</evidence>
<dbReference type="RefSeq" id="WP_173102072.1">
    <property type="nucleotide sequence ID" value="NZ_AP022822.1"/>
</dbReference>
<dbReference type="FunFam" id="3.20.20.80:FF:000004">
    <property type="entry name" value="Beta-glucosidase 6-phospho-beta-glucosidase"/>
    <property type="match status" value="1"/>
</dbReference>
<protein>
    <submittedName>
        <fullName evidence="5">Beta-glucosidase</fullName>
    </submittedName>
</protein>
<dbReference type="Proteomes" id="UP000502998">
    <property type="component" value="Chromosome"/>
</dbReference>
<dbReference type="Gene3D" id="3.20.20.80">
    <property type="entry name" value="Glycosidases"/>
    <property type="match status" value="1"/>
</dbReference>
<name>A0A679I8L2_9ENTE</name>
<dbReference type="InterPro" id="IPR017853">
    <property type="entry name" value="GH"/>
</dbReference>
<sequence length="482" mass="55936">MKQFPKNFLWGAATSAYQVEGAALMDGKKESMQDINNQGGQFADASVTSDHYHRMKEDVALMKELGMNCYRFSIAWARVLPDGVGEVNQKGLQFYHDLIDELLANGIEPIPTLYHYDMPMALVEKYDGWVDRQSIFDFAEFAELIFKEFGHKVKKWISINEQSIIVQYWTKKNYVPEKYLNDARMRYQINHHMHLADKLATKLCHELVEGGTIGPALGYDPIYPLTSKPEDARAAMNAQDLRNQYFLDMYLKGFYTESAFRYLKEHDMQPLFHEEDEKICQSAMSDFIAINYYSSMCAKAPKKDATRQYQGVNISGVKGQFSGEEIQPDFYEMVKNPNLDTTDWDWTIDPTGLEYTLRDIATRYNVPLMITENGMGAYDTLEEDGRIHDHYRIDYLQKHVIAMKNAIDNGVELLAYCPWSYIDLLSTSNGYKKRYGFVYVNRTDEDEKDLNRYKKDSFYWYQQVIATNGAKLAVDNYLVTEH</sequence>
<dbReference type="PANTHER" id="PTHR10353:SF136">
    <property type="entry name" value="ARYL-PHOSPHO-BETA-D-GLUCOSIDASE BGLC"/>
    <property type="match status" value="1"/>
</dbReference>
<dbReference type="PANTHER" id="PTHR10353">
    <property type="entry name" value="GLYCOSYL HYDROLASE"/>
    <property type="match status" value="1"/>
</dbReference>
<dbReference type="Pfam" id="PF00232">
    <property type="entry name" value="Glyco_hydro_1"/>
    <property type="match status" value="1"/>
</dbReference>
<organism evidence="5 6">
    <name type="scientific">Enterococcus saigonensis</name>
    <dbReference type="NCBI Taxonomy" id="1805431"/>
    <lineage>
        <taxon>Bacteria</taxon>
        <taxon>Bacillati</taxon>
        <taxon>Bacillota</taxon>
        <taxon>Bacilli</taxon>
        <taxon>Lactobacillales</taxon>
        <taxon>Enterococcaceae</taxon>
        <taxon>Enterococcus</taxon>
    </lineage>
</organism>
<dbReference type="InterPro" id="IPR033132">
    <property type="entry name" value="GH_1_N_CS"/>
</dbReference>
<dbReference type="KEGG" id="esg:EsVE80_02060"/>
<dbReference type="GO" id="GO:0008422">
    <property type="term" value="F:beta-glucosidase activity"/>
    <property type="evidence" value="ECO:0007669"/>
    <property type="project" value="TreeGrafter"/>
</dbReference>
<keyword evidence="3" id="KW-0326">Glycosidase</keyword>
<evidence type="ECO:0000256" key="4">
    <source>
        <dbReference type="RuleBase" id="RU003690"/>
    </source>
</evidence>
<evidence type="ECO:0000256" key="1">
    <source>
        <dbReference type="ARBA" id="ARBA00010838"/>
    </source>
</evidence>
<evidence type="ECO:0000313" key="6">
    <source>
        <dbReference type="Proteomes" id="UP000502998"/>
    </source>
</evidence>
<dbReference type="InterPro" id="IPR001360">
    <property type="entry name" value="Glyco_hydro_1"/>
</dbReference>
<dbReference type="PROSITE" id="PS00653">
    <property type="entry name" value="GLYCOSYL_HYDROL_F1_2"/>
    <property type="match status" value="1"/>
</dbReference>
<keyword evidence="2" id="KW-0378">Hydrolase</keyword>
<keyword evidence="6" id="KW-1185">Reference proteome</keyword>
<proteinExistence type="inferred from homology"/>
<gene>
    <name evidence="5" type="ORF">EsVE80_02060</name>
</gene>
<comment type="similarity">
    <text evidence="1 4">Belongs to the glycosyl hydrolase 1 family.</text>
</comment>
<dbReference type="PRINTS" id="PR00131">
    <property type="entry name" value="GLHYDRLASE1"/>
</dbReference>
<dbReference type="GO" id="GO:0005829">
    <property type="term" value="C:cytosol"/>
    <property type="evidence" value="ECO:0007669"/>
    <property type="project" value="TreeGrafter"/>
</dbReference>
<evidence type="ECO:0000256" key="2">
    <source>
        <dbReference type="ARBA" id="ARBA00022801"/>
    </source>
</evidence>